<name>A0A285NYI4_9BACI</name>
<evidence type="ECO:0000313" key="2">
    <source>
        <dbReference type="EMBL" id="SNZ14540.1"/>
    </source>
</evidence>
<gene>
    <name evidence="2" type="ORF">SAMN05421503_2462</name>
</gene>
<feature type="transmembrane region" description="Helical" evidence="1">
    <location>
        <begin position="118"/>
        <end position="136"/>
    </location>
</feature>
<keyword evidence="1" id="KW-0812">Transmembrane</keyword>
<dbReference type="Proteomes" id="UP000219356">
    <property type="component" value="Unassembled WGS sequence"/>
</dbReference>
<reference evidence="3" key="1">
    <citation type="submission" date="2017-09" db="EMBL/GenBank/DDBJ databases">
        <authorList>
            <person name="Varghese N."/>
            <person name="Submissions S."/>
        </authorList>
    </citation>
    <scope>NUCLEOTIDE SEQUENCE [LARGE SCALE GENOMIC DNA]</scope>
    <source>
        <strain evidence="3">CGMCC 1.8913</strain>
    </source>
</reference>
<accession>A0A285NYI4</accession>
<dbReference type="EMBL" id="OBEK01000003">
    <property type="protein sequence ID" value="SNZ14540.1"/>
    <property type="molecule type" value="Genomic_DNA"/>
</dbReference>
<organism evidence="2 3">
    <name type="scientific">Terribacillus aidingensis</name>
    <dbReference type="NCBI Taxonomy" id="586416"/>
    <lineage>
        <taxon>Bacteria</taxon>
        <taxon>Bacillati</taxon>
        <taxon>Bacillota</taxon>
        <taxon>Bacilli</taxon>
        <taxon>Bacillales</taxon>
        <taxon>Bacillaceae</taxon>
        <taxon>Terribacillus</taxon>
    </lineage>
</organism>
<sequence length="174" mass="20175">MIKDILVTTGLSTVLSSILVKFIGYLFDKRKQKQSNLHSKSLQVDNFYRSLNGDKMTEVLDEWTKFLFDYNQPEQIRKMGEQDYVRNLIRNTFKFASANTVERLSNLQNYLYNNQKNGAFNPLVVLVLVAGVIVSLKKDFSDEYVEVNQLLKVTLTDYDVNKDQFNAIIKALKM</sequence>
<keyword evidence="3" id="KW-1185">Reference proteome</keyword>
<dbReference type="OrthoDB" id="3233233at2"/>
<dbReference type="AlphaFoldDB" id="A0A285NYI4"/>
<evidence type="ECO:0000313" key="3">
    <source>
        <dbReference type="Proteomes" id="UP000219356"/>
    </source>
</evidence>
<feature type="transmembrane region" description="Helical" evidence="1">
    <location>
        <begin position="6"/>
        <end position="27"/>
    </location>
</feature>
<evidence type="ECO:0000256" key="1">
    <source>
        <dbReference type="SAM" id="Phobius"/>
    </source>
</evidence>
<proteinExistence type="predicted"/>
<keyword evidence="1" id="KW-0472">Membrane</keyword>
<dbReference type="RefSeq" id="WP_097042526.1">
    <property type="nucleotide sequence ID" value="NZ_OBEK01000003.1"/>
</dbReference>
<keyword evidence="1" id="KW-1133">Transmembrane helix</keyword>
<protein>
    <submittedName>
        <fullName evidence="2">Uncharacterized protein</fullName>
    </submittedName>
</protein>